<accession>A0A941GH03</accession>
<gene>
    <name evidence="6" type="ORF">KD144_22735</name>
</gene>
<dbReference type="InterPro" id="IPR035919">
    <property type="entry name" value="EAL_sf"/>
</dbReference>
<feature type="domain" description="PAS" evidence="2">
    <location>
        <begin position="158"/>
        <end position="214"/>
    </location>
</feature>
<reference evidence="6" key="1">
    <citation type="submission" date="2021-04" db="EMBL/GenBank/DDBJ databases">
        <title>Genomic analysis of electroactive and textile dye degrading Bacillus circulans strain: DC10 isolated from constructed wetland-microbial fuel cells treating textile dye wastewaters.</title>
        <authorList>
            <person name="Patel D.U."/>
            <person name="Desai C.R."/>
        </authorList>
    </citation>
    <scope>NUCLEOTIDE SEQUENCE</scope>
    <source>
        <strain evidence="6">DC10</strain>
    </source>
</reference>
<evidence type="ECO:0000259" key="4">
    <source>
        <dbReference type="PROSITE" id="PS50883"/>
    </source>
</evidence>
<proteinExistence type="predicted"/>
<dbReference type="PROSITE" id="PS50883">
    <property type="entry name" value="EAL"/>
    <property type="match status" value="1"/>
</dbReference>
<feature type="domain" description="PAS" evidence="2">
    <location>
        <begin position="29"/>
        <end position="71"/>
    </location>
</feature>
<evidence type="ECO:0000256" key="1">
    <source>
        <dbReference type="SAM" id="Coils"/>
    </source>
</evidence>
<keyword evidence="1" id="KW-0175">Coiled coil</keyword>
<dbReference type="GO" id="GO:0035438">
    <property type="term" value="F:cyclic-di-GMP binding"/>
    <property type="evidence" value="ECO:0007669"/>
    <property type="project" value="InterPro"/>
</dbReference>
<dbReference type="SMART" id="SM00086">
    <property type="entry name" value="PAC"/>
    <property type="match status" value="2"/>
</dbReference>
<dbReference type="CDD" id="cd00130">
    <property type="entry name" value="PAS"/>
    <property type="match status" value="2"/>
</dbReference>
<dbReference type="Gene3D" id="3.30.450.20">
    <property type="entry name" value="PAS domain"/>
    <property type="match status" value="2"/>
</dbReference>
<evidence type="ECO:0000313" key="6">
    <source>
        <dbReference type="EMBL" id="MBR8672352.1"/>
    </source>
</evidence>
<dbReference type="InterPro" id="IPR029787">
    <property type="entry name" value="Nucleotide_cyclase"/>
</dbReference>
<dbReference type="Gene3D" id="3.20.20.450">
    <property type="entry name" value="EAL domain"/>
    <property type="match status" value="1"/>
</dbReference>
<dbReference type="InterPro" id="IPR001610">
    <property type="entry name" value="PAC"/>
</dbReference>
<dbReference type="SUPFAM" id="SSF141868">
    <property type="entry name" value="EAL domain-like"/>
    <property type="match status" value="1"/>
</dbReference>
<comment type="caution">
    <text evidence="6">The sequence shown here is derived from an EMBL/GenBank/DDBJ whole genome shotgun (WGS) entry which is preliminary data.</text>
</comment>
<dbReference type="Pfam" id="PF00990">
    <property type="entry name" value="GGDEF"/>
    <property type="match status" value="1"/>
</dbReference>
<dbReference type="SUPFAM" id="SSF55785">
    <property type="entry name" value="PYP-like sensor domain (PAS domain)"/>
    <property type="match status" value="2"/>
</dbReference>
<dbReference type="PROSITE" id="PS50113">
    <property type="entry name" value="PAC"/>
    <property type="match status" value="2"/>
</dbReference>
<dbReference type="SUPFAM" id="SSF55073">
    <property type="entry name" value="Nucleotide cyclase"/>
    <property type="match status" value="1"/>
</dbReference>
<feature type="domain" description="PAC" evidence="3">
    <location>
        <begin position="231"/>
        <end position="283"/>
    </location>
</feature>
<feature type="domain" description="PAC" evidence="3">
    <location>
        <begin position="98"/>
        <end position="150"/>
    </location>
</feature>
<dbReference type="PROSITE" id="PS50887">
    <property type="entry name" value="GGDEF"/>
    <property type="match status" value="1"/>
</dbReference>
<sequence>MAKFNFLKDRKIKVEEQSIKQGNFEYLLKKRTFDAIFEKHPDIVFTLDINGNLMHCNPSLKQILGYEKMDLDKNVSKLYLKQQLRRKHIKKALNGEGQNFRATIIHINGQTLTFDITYVPIMGQKEQILGIYGIAKNITSFVKNKQELLRVKENLEKAEERFRNIYDNLEVGIWSLDVVNNKFLLTSPGVKFVTGYSADEMVEVEWESIVHPDDLLDYRKLRGKLRHGDSLTHTYRIISKEGEIKQVQDQTIPVLDHAGNVIRLDGIVSDITFLEKSKEEITYLAYHDYLTDLSNKRMFDEKMEELIHNSKKNNKNFACLYLNLDRFKQINDRLGHAIGDKLLQQFTIRLDEKLKMSNYLFARLGGDEFGILLWDFKQSDYPISIAKGIIDCMKKSFLIDEYELFATTSVGISTFPIDGKTKEELVKKADAALHRAKEMGKNNYQIYSTLLNISSFKQFQLERDLYKAMERDEFFLQFQPRVNPLTGKIISAEALIRWENAEWGFVSPREFIPIAEENGLILPIGDWVFQEVCNRISVWKNRELPIVPISINISAQRLLKSDFIPTVIKTLKETNTDPSLIEFEITETTLIQYEEVVTLAVQQLKEIGIRIALDDFGTGYSSLSYLKQYPIDTIKLDRSFVRNISISKKDEMIVKSMIFLAKGLDMKIVAEGVETKEQLALLKQQECDEIQGYLFSKPVGEEDFQAFLQKMILHPQDTQWDSREIANRRKFYRINLLHPLHGNMSLVSIKGNKVQLGKTAILIEDIGVGGMRILSNIDLPVRPDIILQFVTTILGEKIEIGGHIVWKHEINEFYQYGIEFIMKEKERDGLVKLLNNFFLQYRKNPLLSNCSFIKEEKISYLRKLHS</sequence>
<dbReference type="InterPro" id="IPR001633">
    <property type="entry name" value="EAL_dom"/>
</dbReference>
<feature type="coiled-coil region" evidence="1">
    <location>
        <begin position="141"/>
        <end position="168"/>
    </location>
</feature>
<dbReference type="AlphaFoldDB" id="A0A941GH03"/>
<dbReference type="InterPro" id="IPR052155">
    <property type="entry name" value="Biofilm_reg_signaling"/>
</dbReference>
<feature type="domain" description="GGDEF" evidence="5">
    <location>
        <begin position="315"/>
        <end position="449"/>
    </location>
</feature>
<dbReference type="InterPro" id="IPR009875">
    <property type="entry name" value="PilZ_domain"/>
</dbReference>
<dbReference type="InterPro" id="IPR000700">
    <property type="entry name" value="PAS-assoc_C"/>
</dbReference>
<dbReference type="Pfam" id="PF07238">
    <property type="entry name" value="PilZ"/>
    <property type="match status" value="1"/>
</dbReference>
<dbReference type="InterPro" id="IPR035965">
    <property type="entry name" value="PAS-like_dom_sf"/>
</dbReference>
<name>A0A941GH03_NIACI</name>
<dbReference type="Pfam" id="PF08447">
    <property type="entry name" value="PAS_3"/>
    <property type="match status" value="1"/>
</dbReference>
<feature type="domain" description="EAL" evidence="4">
    <location>
        <begin position="458"/>
        <end position="712"/>
    </location>
</feature>
<dbReference type="EMBL" id="JAGTPX010000038">
    <property type="protein sequence ID" value="MBR8672352.1"/>
    <property type="molecule type" value="Genomic_DNA"/>
</dbReference>
<dbReference type="InterPro" id="IPR043128">
    <property type="entry name" value="Rev_trsase/Diguanyl_cyclase"/>
</dbReference>
<evidence type="ECO:0000259" key="5">
    <source>
        <dbReference type="PROSITE" id="PS50887"/>
    </source>
</evidence>
<dbReference type="NCBIfam" id="TIGR00254">
    <property type="entry name" value="GGDEF"/>
    <property type="match status" value="1"/>
</dbReference>
<protein>
    <submittedName>
        <fullName evidence="6">EAL domain-containing protein</fullName>
    </submittedName>
</protein>
<dbReference type="RefSeq" id="WP_212121622.1">
    <property type="nucleotide sequence ID" value="NZ_JAGTPX020000037.1"/>
</dbReference>
<dbReference type="PROSITE" id="PS50112">
    <property type="entry name" value="PAS"/>
    <property type="match status" value="2"/>
</dbReference>
<dbReference type="NCBIfam" id="TIGR00229">
    <property type="entry name" value="sensory_box"/>
    <property type="match status" value="2"/>
</dbReference>
<dbReference type="InterPro" id="IPR013655">
    <property type="entry name" value="PAS_fold_3"/>
</dbReference>
<evidence type="ECO:0000259" key="2">
    <source>
        <dbReference type="PROSITE" id="PS50112"/>
    </source>
</evidence>
<dbReference type="Pfam" id="PF00563">
    <property type="entry name" value="EAL"/>
    <property type="match status" value="1"/>
</dbReference>
<dbReference type="InterPro" id="IPR000160">
    <property type="entry name" value="GGDEF_dom"/>
</dbReference>
<dbReference type="SMART" id="SM00267">
    <property type="entry name" value="GGDEF"/>
    <property type="match status" value="1"/>
</dbReference>
<dbReference type="InterPro" id="IPR000014">
    <property type="entry name" value="PAS"/>
</dbReference>
<dbReference type="PANTHER" id="PTHR44757">
    <property type="entry name" value="DIGUANYLATE CYCLASE DGCP"/>
    <property type="match status" value="1"/>
</dbReference>
<dbReference type="SMART" id="SM00052">
    <property type="entry name" value="EAL"/>
    <property type="match status" value="1"/>
</dbReference>
<dbReference type="SMART" id="SM00091">
    <property type="entry name" value="PAS"/>
    <property type="match status" value="2"/>
</dbReference>
<dbReference type="CDD" id="cd01949">
    <property type="entry name" value="GGDEF"/>
    <property type="match status" value="1"/>
</dbReference>
<dbReference type="CDD" id="cd01948">
    <property type="entry name" value="EAL"/>
    <property type="match status" value="1"/>
</dbReference>
<dbReference type="PANTHER" id="PTHR44757:SF2">
    <property type="entry name" value="BIOFILM ARCHITECTURE MAINTENANCE PROTEIN MBAA"/>
    <property type="match status" value="1"/>
</dbReference>
<dbReference type="Pfam" id="PF13426">
    <property type="entry name" value="PAS_9"/>
    <property type="match status" value="1"/>
</dbReference>
<dbReference type="Gene3D" id="3.30.70.270">
    <property type="match status" value="1"/>
</dbReference>
<evidence type="ECO:0000259" key="3">
    <source>
        <dbReference type="PROSITE" id="PS50113"/>
    </source>
</evidence>
<organism evidence="6">
    <name type="scientific">Niallia circulans</name>
    <name type="common">Bacillus circulans</name>
    <dbReference type="NCBI Taxonomy" id="1397"/>
    <lineage>
        <taxon>Bacteria</taxon>
        <taxon>Bacillati</taxon>
        <taxon>Bacillota</taxon>
        <taxon>Bacilli</taxon>
        <taxon>Bacillales</taxon>
        <taxon>Bacillaceae</taxon>
        <taxon>Niallia</taxon>
    </lineage>
</organism>